<dbReference type="EMBL" id="CAJVQC010005041">
    <property type="protein sequence ID" value="CAG8548385.1"/>
    <property type="molecule type" value="Genomic_DNA"/>
</dbReference>
<gene>
    <name evidence="1" type="ORF">RPERSI_LOCUS3854</name>
</gene>
<evidence type="ECO:0000313" key="1">
    <source>
        <dbReference type="EMBL" id="CAG8548385.1"/>
    </source>
</evidence>
<accession>A0ACA9LTG9</accession>
<sequence>MTSDNNSRSRSNKITKRNRRLVRNNSTSQSVARVNTSQVRPSSTRPIRPPSSPTAEEQMLHDGFAFNSFNSLQCSEVRNIDKAPEIEVL</sequence>
<reference evidence="1" key="1">
    <citation type="submission" date="2021-06" db="EMBL/GenBank/DDBJ databases">
        <authorList>
            <person name="Kallberg Y."/>
            <person name="Tangrot J."/>
            <person name="Rosling A."/>
        </authorList>
    </citation>
    <scope>NUCLEOTIDE SEQUENCE</scope>
    <source>
        <strain evidence="1">MA461A</strain>
    </source>
</reference>
<name>A0ACA9LTG9_9GLOM</name>
<protein>
    <submittedName>
        <fullName evidence="1">4594_t:CDS:1</fullName>
    </submittedName>
</protein>
<proteinExistence type="predicted"/>
<feature type="non-terminal residue" evidence="1">
    <location>
        <position position="89"/>
    </location>
</feature>
<dbReference type="Proteomes" id="UP000789920">
    <property type="component" value="Unassembled WGS sequence"/>
</dbReference>
<evidence type="ECO:0000313" key="2">
    <source>
        <dbReference type="Proteomes" id="UP000789920"/>
    </source>
</evidence>
<comment type="caution">
    <text evidence="1">The sequence shown here is derived from an EMBL/GenBank/DDBJ whole genome shotgun (WGS) entry which is preliminary data.</text>
</comment>
<keyword evidence="2" id="KW-1185">Reference proteome</keyword>
<organism evidence="1 2">
    <name type="scientific">Racocetra persica</name>
    <dbReference type="NCBI Taxonomy" id="160502"/>
    <lineage>
        <taxon>Eukaryota</taxon>
        <taxon>Fungi</taxon>
        <taxon>Fungi incertae sedis</taxon>
        <taxon>Mucoromycota</taxon>
        <taxon>Glomeromycotina</taxon>
        <taxon>Glomeromycetes</taxon>
        <taxon>Diversisporales</taxon>
        <taxon>Gigasporaceae</taxon>
        <taxon>Racocetra</taxon>
    </lineage>
</organism>